<evidence type="ECO:0000313" key="7">
    <source>
        <dbReference type="Proteomes" id="UP000012488"/>
    </source>
</evidence>
<dbReference type="Proteomes" id="UP000012488">
    <property type="component" value="Chromosome"/>
</dbReference>
<dbReference type="PANTHER" id="PTHR42872:SF6">
    <property type="entry name" value="PROTEIN-GLUTAMATE METHYLESTERASE_PROTEIN-GLUTAMINE GLUTAMINASE"/>
    <property type="match status" value="1"/>
</dbReference>
<reference evidence="6 7" key="1">
    <citation type="journal article" date="2012" name="Genet. Mol. Biol.">
        <title>Analysis of 16S rRNA and mxaF genes revealing insights into Methylobacterium niche-specific plant association.</title>
        <authorList>
            <person name="Dourado M.N."/>
            <person name="Andreote F.D."/>
            <person name="Dini-Andreote F."/>
            <person name="Conti R."/>
            <person name="Araujo J.M."/>
            <person name="Araujo W.L."/>
        </authorList>
    </citation>
    <scope>NUCLEOTIDE SEQUENCE [LARGE SCALE GENOMIC DNA]</scope>
    <source>
        <strain evidence="6 7">SR1.6/6</strain>
    </source>
</reference>
<sequence>MTNRDIIVIGGSSGSTAPLKAILSALPGDLAAAVFVVVHIPARSLGLLATVTAAAGRLPVHAARDGMAIAPGNVYLGVPDHHLIIRDGQMRLGRGPRENMARPSIDPLFRSAAAAYGPRVIGVLLSGLLNDGAAGLEAIKRCGGMAIVQDPTDAIADEMPLSGMAAVTVDLAVPSARLGDILSELVHEPAGPRLPVPPEIRLEIDIAAGERIDSDVLRRLADPAPLTCPHCSGVLSTIRDAKPLRYRCQVGHAFTAEVVAKQQENAVDEALRVALRIIEERAELVARMARDGRNSGRPAVADMYDERAAEYRDYAETIRRAVLLSFPEPEPSGSEGAQED</sequence>
<evidence type="ECO:0000313" key="6">
    <source>
        <dbReference type="EMBL" id="QGY00921.1"/>
    </source>
</evidence>
<evidence type="ECO:0000256" key="1">
    <source>
        <dbReference type="ARBA" id="ARBA00022801"/>
    </source>
</evidence>
<dbReference type="GO" id="GO:0008984">
    <property type="term" value="F:protein-glutamate methylesterase activity"/>
    <property type="evidence" value="ECO:0007669"/>
    <property type="project" value="UniProtKB-EC"/>
</dbReference>
<keyword evidence="1 4" id="KW-0378">Hydrolase</keyword>
<dbReference type="EMBL" id="CP043538">
    <property type="protein sequence ID" value="QGY00921.1"/>
    <property type="molecule type" value="Genomic_DNA"/>
</dbReference>
<accession>A0A6B9FB63</accession>
<dbReference type="PANTHER" id="PTHR42872">
    <property type="entry name" value="PROTEIN-GLUTAMATE METHYLESTERASE/PROTEIN-GLUTAMINE GLUTAMINASE"/>
    <property type="match status" value="1"/>
</dbReference>
<keyword evidence="4" id="KW-0145">Chemotaxis</keyword>
<dbReference type="KEGG" id="mmes:MMSR116_02630"/>
<feature type="domain" description="CheB-type methylesterase" evidence="5">
    <location>
        <begin position="1"/>
        <end position="189"/>
    </location>
</feature>
<evidence type="ECO:0000256" key="2">
    <source>
        <dbReference type="ARBA" id="ARBA00039140"/>
    </source>
</evidence>
<dbReference type="OrthoDB" id="9791760at2"/>
<feature type="active site" evidence="4">
    <location>
        <position position="12"/>
    </location>
</feature>
<evidence type="ECO:0000259" key="5">
    <source>
        <dbReference type="PROSITE" id="PS50122"/>
    </source>
</evidence>
<dbReference type="InterPro" id="IPR000673">
    <property type="entry name" value="Sig_transdc_resp-reg_Me-estase"/>
</dbReference>
<evidence type="ECO:0000256" key="4">
    <source>
        <dbReference type="PROSITE-ProRule" id="PRU00050"/>
    </source>
</evidence>
<name>A0A6B9FB63_9HYPH</name>
<dbReference type="InterPro" id="IPR035909">
    <property type="entry name" value="CheB_C"/>
</dbReference>
<evidence type="ECO:0000256" key="3">
    <source>
        <dbReference type="ARBA" id="ARBA00048267"/>
    </source>
</evidence>
<reference evidence="6 7" key="2">
    <citation type="journal article" date="2013" name="Genome Announc.">
        <title>Draft Genome Sequence of Methylobacterium mesophilicum Strain SR1.6/6, Isolated from Citrus sinensis.</title>
        <authorList>
            <person name="Marinho Almeida D."/>
            <person name="Dini-Andreote F."/>
            <person name="Camargo Neves A.A."/>
            <person name="Juca Ramos R.T."/>
            <person name="Andreote F.D."/>
            <person name="Carneiro A.R."/>
            <person name="Oliveira de Souza Lima A."/>
            <person name="Caracciolo Gomes de Sa P.H."/>
            <person name="Ribeiro Barbosa M.S."/>
            <person name="Araujo W.L."/>
            <person name="Silva A."/>
        </authorList>
    </citation>
    <scope>NUCLEOTIDE SEQUENCE [LARGE SCALE GENOMIC DNA]</scope>
    <source>
        <strain evidence="6 7">SR1.6/6</strain>
    </source>
</reference>
<dbReference type="GO" id="GO:0006935">
    <property type="term" value="P:chemotaxis"/>
    <property type="evidence" value="ECO:0007669"/>
    <property type="project" value="UniProtKB-UniRule"/>
</dbReference>
<comment type="catalytic activity">
    <reaction evidence="3">
        <text>[protein]-L-glutamate 5-O-methyl ester + H2O = L-glutamyl-[protein] + methanol + H(+)</text>
        <dbReference type="Rhea" id="RHEA:23236"/>
        <dbReference type="Rhea" id="RHEA-COMP:10208"/>
        <dbReference type="Rhea" id="RHEA-COMP:10311"/>
        <dbReference type="ChEBI" id="CHEBI:15377"/>
        <dbReference type="ChEBI" id="CHEBI:15378"/>
        <dbReference type="ChEBI" id="CHEBI:17790"/>
        <dbReference type="ChEBI" id="CHEBI:29973"/>
        <dbReference type="ChEBI" id="CHEBI:82795"/>
        <dbReference type="EC" id="3.1.1.61"/>
    </reaction>
</comment>
<organism evidence="6 7">
    <name type="scientific">Methylobacterium mesophilicum SR1.6/6</name>
    <dbReference type="NCBI Taxonomy" id="908290"/>
    <lineage>
        <taxon>Bacteria</taxon>
        <taxon>Pseudomonadati</taxon>
        <taxon>Pseudomonadota</taxon>
        <taxon>Alphaproteobacteria</taxon>
        <taxon>Hyphomicrobiales</taxon>
        <taxon>Methylobacteriaceae</taxon>
        <taxon>Methylobacterium</taxon>
    </lineage>
</organism>
<gene>
    <name evidence="6" type="ORF">MMSR116_02630</name>
</gene>
<dbReference type="AlphaFoldDB" id="A0A6B9FB63"/>
<protein>
    <recommendedName>
        <fullName evidence="2">protein-glutamate methylesterase</fullName>
        <ecNumber evidence="2">3.1.1.61</ecNumber>
    </recommendedName>
</protein>
<dbReference type="PROSITE" id="PS50122">
    <property type="entry name" value="CHEB"/>
    <property type="match status" value="1"/>
</dbReference>
<feature type="active site" evidence="4">
    <location>
        <position position="39"/>
    </location>
</feature>
<dbReference type="GO" id="GO:0000156">
    <property type="term" value="F:phosphorelay response regulator activity"/>
    <property type="evidence" value="ECO:0007669"/>
    <property type="project" value="InterPro"/>
</dbReference>
<dbReference type="Pfam" id="PF01339">
    <property type="entry name" value="CheB_methylest"/>
    <property type="match status" value="1"/>
</dbReference>
<dbReference type="PIRSF" id="PIRSF036461">
    <property type="entry name" value="Chmtx_methlestr"/>
    <property type="match status" value="1"/>
</dbReference>
<proteinExistence type="predicted"/>
<dbReference type="GO" id="GO:0005737">
    <property type="term" value="C:cytoplasm"/>
    <property type="evidence" value="ECO:0007669"/>
    <property type="project" value="InterPro"/>
</dbReference>
<feature type="active site" evidence="4">
    <location>
        <position position="131"/>
    </location>
</feature>
<dbReference type="EC" id="3.1.1.61" evidence="2"/>
<dbReference type="RefSeq" id="WP_010683891.1">
    <property type="nucleotide sequence ID" value="NZ_CP043538.1"/>
</dbReference>
<dbReference type="CDD" id="cd16433">
    <property type="entry name" value="CheB"/>
    <property type="match status" value="1"/>
</dbReference>
<dbReference type="SUPFAM" id="SSF52738">
    <property type="entry name" value="Methylesterase CheB, C-terminal domain"/>
    <property type="match status" value="1"/>
</dbReference>
<dbReference type="InterPro" id="IPR011247">
    <property type="entry name" value="Chemotax_prot-Glu_Me-esterase"/>
</dbReference>
<dbReference type="Gene3D" id="3.40.50.180">
    <property type="entry name" value="Methylesterase CheB, C-terminal domain"/>
    <property type="match status" value="1"/>
</dbReference>